<dbReference type="InterPro" id="IPR017739">
    <property type="entry name" value="T6SS-assoc_VCA0119"/>
</dbReference>
<dbReference type="AlphaFoldDB" id="A0A948S035"/>
<protein>
    <submittedName>
        <fullName evidence="3">Type VI secretion system protein TssA</fullName>
    </submittedName>
</protein>
<evidence type="ECO:0000313" key="3">
    <source>
        <dbReference type="EMBL" id="MBU2692833.1"/>
    </source>
</evidence>
<organism evidence="3 4">
    <name type="scientific">Eiseniibacteriota bacterium</name>
    <dbReference type="NCBI Taxonomy" id="2212470"/>
    <lineage>
        <taxon>Bacteria</taxon>
        <taxon>Candidatus Eiseniibacteriota</taxon>
    </lineage>
</organism>
<name>A0A948S035_UNCEI</name>
<proteinExistence type="predicted"/>
<dbReference type="Pfam" id="PF06812">
    <property type="entry name" value="ImpA_N"/>
    <property type="match status" value="1"/>
</dbReference>
<reference evidence="3" key="1">
    <citation type="submission" date="2021-05" db="EMBL/GenBank/DDBJ databases">
        <title>Energy efficiency and biological interactions define the core microbiome of deep oligotrophic groundwater.</title>
        <authorList>
            <person name="Mehrshad M."/>
            <person name="Lopez-Fernandez M."/>
            <person name="Bell E."/>
            <person name="Bernier-Latmani R."/>
            <person name="Bertilsson S."/>
            <person name="Dopson M."/>
        </authorList>
    </citation>
    <scope>NUCLEOTIDE SEQUENCE</scope>
    <source>
        <strain evidence="3">Modern_marine.mb.64</strain>
    </source>
</reference>
<gene>
    <name evidence="3" type="primary">tssA</name>
    <name evidence="3" type="ORF">KJ970_18090</name>
</gene>
<dbReference type="InterPro" id="IPR010657">
    <property type="entry name" value="ImpA_N"/>
</dbReference>
<sequence>MELSELREIGAKPISGDNPAGDGCRDEPTFELLQGEMRSLELPDASPPDWPKVLQYCNDLLTQKAKDLLVAVYLTVGLIHTYRYTGLITGLQILLDMIKEHWDGLHPEKKRIRGRIAALEYLSERGGQGFKRLQPTVADAEIIEEARRLLEEVQGVLAEKIEGSGPFLTEIQSALNEAATKAARPEPKPAAPTSSTAGQAAAMQAGTEAVPGTASSPPPGEIASEESAGRALNTIRQTARSIADYYMAHDPTNPLAYRLPRCLAWMEVTGLPTHTGDQTHLPGFQPPDFLDRLQESLDRGQCKTVLDEAEGRFPSAILWLDLNRFTAEALEGLGEDYYPAAEAVRQEVGSLLRRLPGLIALKFRSGQPLANDETQRWIRTRIQTAAQGDGPSVEAPLASVSLADEDDTGAFKVGREEARSLARQKKLAEAVRLLEDGARKAGSFKARVLWRLEAAFLCMEKKHEETALAILESLDEAMRNSTIADWDRTLYLDVVKSLYLCHTKVVSAMRQPPPDAATRSQEILTRLCRVDPATALALEGKK</sequence>
<dbReference type="NCBIfam" id="TIGR03362">
    <property type="entry name" value="VI_chp_7"/>
    <property type="match status" value="1"/>
</dbReference>
<evidence type="ECO:0000313" key="4">
    <source>
        <dbReference type="Proteomes" id="UP000777784"/>
    </source>
</evidence>
<evidence type="ECO:0000259" key="2">
    <source>
        <dbReference type="Pfam" id="PF06812"/>
    </source>
</evidence>
<dbReference type="PANTHER" id="PTHR37024:SF3">
    <property type="entry name" value="TYPE VI SECRETION SYSTEM PROTEIN TSSA"/>
    <property type="match status" value="1"/>
</dbReference>
<feature type="region of interest" description="Disordered" evidence="1">
    <location>
        <begin position="178"/>
        <end position="229"/>
    </location>
</feature>
<dbReference type="Proteomes" id="UP000777784">
    <property type="component" value="Unassembled WGS sequence"/>
</dbReference>
<feature type="domain" description="ImpA N-terminal" evidence="2">
    <location>
        <begin position="12"/>
        <end position="122"/>
    </location>
</feature>
<dbReference type="PANTHER" id="PTHR37024">
    <property type="entry name" value="TYPE VI SECRETION SYSTEM DUF2094 AND IMPA-RELATED DOMAIN PROTEIN"/>
    <property type="match status" value="1"/>
</dbReference>
<feature type="compositionally biased region" description="Low complexity" evidence="1">
    <location>
        <begin position="191"/>
        <end position="209"/>
    </location>
</feature>
<comment type="caution">
    <text evidence="3">The sequence shown here is derived from an EMBL/GenBank/DDBJ whole genome shotgun (WGS) entry which is preliminary data.</text>
</comment>
<accession>A0A948S035</accession>
<evidence type="ECO:0000256" key="1">
    <source>
        <dbReference type="SAM" id="MobiDB-lite"/>
    </source>
</evidence>
<dbReference type="Pfam" id="PF16989">
    <property type="entry name" value="T6SS_VasJ"/>
    <property type="match status" value="1"/>
</dbReference>
<dbReference type="EMBL" id="JAHJDP010000100">
    <property type="protein sequence ID" value="MBU2692833.1"/>
    <property type="molecule type" value="Genomic_DNA"/>
</dbReference>